<gene>
    <name evidence="6" type="ORF">TSOC_010155</name>
</gene>
<dbReference type="GO" id="GO:0000151">
    <property type="term" value="C:ubiquitin ligase complex"/>
    <property type="evidence" value="ECO:0007669"/>
    <property type="project" value="TreeGrafter"/>
</dbReference>
<keyword evidence="3" id="KW-0040">ANK repeat</keyword>
<dbReference type="PANTHER" id="PTHR46231:SF1">
    <property type="entry name" value="ANKYRIN REPEAT AND BTB_POZ DOMAIN-CONTAINING PROTEIN 1"/>
    <property type="match status" value="1"/>
</dbReference>
<dbReference type="AlphaFoldDB" id="A0A2J7ZU30"/>
<protein>
    <submittedName>
        <fullName evidence="6">BTB/POZ domain-containing protein 9</fullName>
    </submittedName>
</protein>
<dbReference type="Gene3D" id="3.30.710.10">
    <property type="entry name" value="Potassium Channel Kv1.1, Chain A"/>
    <property type="match status" value="1"/>
</dbReference>
<dbReference type="SMART" id="SM00225">
    <property type="entry name" value="BTB"/>
    <property type="match status" value="1"/>
</dbReference>
<accession>A0A2J7ZU30</accession>
<dbReference type="OrthoDB" id="10249567at2759"/>
<feature type="compositionally biased region" description="Low complexity" evidence="4">
    <location>
        <begin position="359"/>
        <end position="370"/>
    </location>
</feature>
<dbReference type="InterPro" id="IPR011333">
    <property type="entry name" value="SKP1/BTB/POZ_sf"/>
</dbReference>
<sequence>MDPIAYKLAAFAAPNVLAACIRPQPRSADDSLQVLIFCELGVCPLLGLHDAEGVRLGPPLRLTGLDAPALGRERLLRQACDALYDAYTGLTVVAVGSGLVTIDSDNHCTWLAGLPNSHDMHDGVDAEARFCFPRRLAAGSRPGVLLVADLGKTPCGRGMRTHLRQLQLLRDGGGGGSGRGAWRMVITTLSYVSDGPKAWRWLYSGPVRWLLLAERRRDLLSRAWSSALGGWLRWAMPHPSNPATGVSGDGHGPSKRLGAASSSAATASAACVWGVRDVLIDRQGTAFLARSNSLDVLRPGGAAAISLPVPAAHGMGLARRRLLALPRGRVLLYGVAKHEAVLLRPPGDDEADVRPYGIDGSSGPPSSLSDDLGALLQQPGATADVTVLVGDRAFPLHRIILIARCPYYARLLTGGFADAAEPVLSLPHADANAFETVVRHIYTGDTAHLRPPLLRPVAVLADRLLLPALCGRAQELLLRGVVLAPGSAPSELLWAEQAGMEWLLARLEAYFLAHRQQVVALAPQGMRELLAAASPELLERLLLPGM</sequence>
<keyword evidence="7" id="KW-1185">Reference proteome</keyword>
<organism evidence="6 7">
    <name type="scientific">Tetrabaena socialis</name>
    <dbReference type="NCBI Taxonomy" id="47790"/>
    <lineage>
        <taxon>Eukaryota</taxon>
        <taxon>Viridiplantae</taxon>
        <taxon>Chlorophyta</taxon>
        <taxon>core chlorophytes</taxon>
        <taxon>Chlorophyceae</taxon>
        <taxon>CS clade</taxon>
        <taxon>Chlamydomonadales</taxon>
        <taxon>Tetrabaenaceae</taxon>
        <taxon>Tetrabaena</taxon>
    </lineage>
</organism>
<feature type="domain" description="BTB" evidence="5">
    <location>
        <begin position="383"/>
        <end position="450"/>
    </location>
</feature>
<evidence type="ECO:0000256" key="1">
    <source>
        <dbReference type="ARBA" id="ARBA00004906"/>
    </source>
</evidence>
<evidence type="ECO:0000259" key="5">
    <source>
        <dbReference type="PROSITE" id="PS50097"/>
    </source>
</evidence>
<comment type="caution">
    <text evidence="6">The sequence shown here is derived from an EMBL/GenBank/DDBJ whole genome shotgun (WGS) entry which is preliminary data.</text>
</comment>
<reference evidence="6 7" key="1">
    <citation type="journal article" date="2017" name="Mol. Biol. Evol.">
        <title>The 4-celled Tetrabaena socialis nuclear genome reveals the essential components for genetic control of cell number at the origin of multicellularity in the volvocine lineage.</title>
        <authorList>
            <person name="Featherston J."/>
            <person name="Arakaki Y."/>
            <person name="Hanschen E.R."/>
            <person name="Ferris P.J."/>
            <person name="Michod R.E."/>
            <person name="Olson B.J.S.C."/>
            <person name="Nozaki H."/>
            <person name="Durand P.M."/>
        </authorList>
    </citation>
    <scope>NUCLEOTIDE SEQUENCE [LARGE SCALE GENOMIC DNA]</scope>
    <source>
        <strain evidence="6 7">NIES-571</strain>
    </source>
</reference>
<proteinExistence type="predicted"/>
<dbReference type="Pfam" id="PF00651">
    <property type="entry name" value="BTB"/>
    <property type="match status" value="1"/>
</dbReference>
<dbReference type="CDD" id="cd18186">
    <property type="entry name" value="BTB_POZ_ZBTB_KLHL-like"/>
    <property type="match status" value="1"/>
</dbReference>
<keyword evidence="2" id="KW-0677">Repeat</keyword>
<evidence type="ECO:0000256" key="3">
    <source>
        <dbReference type="ARBA" id="ARBA00023043"/>
    </source>
</evidence>
<dbReference type="InterPro" id="IPR044515">
    <property type="entry name" value="ABTB1"/>
</dbReference>
<evidence type="ECO:0000313" key="6">
    <source>
        <dbReference type="EMBL" id="PNH03772.1"/>
    </source>
</evidence>
<dbReference type="GO" id="GO:0005737">
    <property type="term" value="C:cytoplasm"/>
    <property type="evidence" value="ECO:0007669"/>
    <property type="project" value="TreeGrafter"/>
</dbReference>
<dbReference type="SUPFAM" id="SSF54695">
    <property type="entry name" value="POZ domain"/>
    <property type="match status" value="1"/>
</dbReference>
<evidence type="ECO:0000313" key="7">
    <source>
        <dbReference type="Proteomes" id="UP000236333"/>
    </source>
</evidence>
<evidence type="ECO:0000256" key="4">
    <source>
        <dbReference type="SAM" id="MobiDB-lite"/>
    </source>
</evidence>
<name>A0A2J7ZU30_9CHLO</name>
<evidence type="ECO:0000256" key="2">
    <source>
        <dbReference type="ARBA" id="ARBA00022737"/>
    </source>
</evidence>
<dbReference type="PANTHER" id="PTHR46231">
    <property type="entry name" value="ANKYRIN REPEAT AND BTB/POZ DOMAIN-CONTAINING PROTEIN 1"/>
    <property type="match status" value="1"/>
</dbReference>
<feature type="region of interest" description="Disordered" evidence="4">
    <location>
        <begin position="346"/>
        <end position="370"/>
    </location>
</feature>
<dbReference type="InterPro" id="IPR000210">
    <property type="entry name" value="BTB/POZ_dom"/>
</dbReference>
<dbReference type="PROSITE" id="PS50097">
    <property type="entry name" value="BTB"/>
    <property type="match status" value="1"/>
</dbReference>
<dbReference type="Proteomes" id="UP000236333">
    <property type="component" value="Unassembled WGS sequence"/>
</dbReference>
<dbReference type="EMBL" id="PGGS01000464">
    <property type="protein sequence ID" value="PNH03772.1"/>
    <property type="molecule type" value="Genomic_DNA"/>
</dbReference>
<dbReference type="PROSITE" id="PS51257">
    <property type="entry name" value="PROKAR_LIPOPROTEIN"/>
    <property type="match status" value="1"/>
</dbReference>
<comment type="pathway">
    <text evidence="1">Protein modification; protein ubiquitination.</text>
</comment>